<keyword evidence="2" id="KW-1133">Transmembrane helix</keyword>
<evidence type="ECO:0000256" key="1">
    <source>
        <dbReference type="SAM" id="Coils"/>
    </source>
</evidence>
<reference evidence="3 4" key="1">
    <citation type="submission" date="2016-06" db="EMBL/GenBank/DDBJ databases">
        <title>Draft Genome Sequence of Tenacibaculum soleae UCD-KL19.</title>
        <authorList>
            <person name="Eisen J.A."/>
            <person name="Coil D.A."/>
            <person name="Lujan K.M."/>
        </authorList>
    </citation>
    <scope>NUCLEOTIDE SEQUENCE [LARGE SCALE GENOMIC DNA]</scope>
    <source>
        <strain evidence="3 4">UCD-KL19</strain>
    </source>
</reference>
<keyword evidence="2" id="KW-0812">Transmembrane</keyword>
<sequence length="205" mass="22885">MPFIEEEKFKLMQEDLDNAKLKREEAENELSEAQEKFSSLKKGSMRLPIVLGVLLGIALGAAYYFYSNSSGASFPSSEEIATVKKNEHTRVLDSIKRANARASRNTKTNNEVNLNETIDAVVDNTSDKTIYSVQIGVLSQKKQPLISSVTIPSTVTIANGYFKYSIGLFESLDEAKSLRKELIQIGFKDAFVASYINGKRQKIHH</sequence>
<dbReference type="Proteomes" id="UP000093186">
    <property type="component" value="Unassembled WGS sequence"/>
</dbReference>
<evidence type="ECO:0008006" key="5">
    <source>
        <dbReference type="Google" id="ProtNLM"/>
    </source>
</evidence>
<dbReference type="AlphaFoldDB" id="A0A1B9XXS5"/>
<keyword evidence="4" id="KW-1185">Reference proteome</keyword>
<evidence type="ECO:0000256" key="2">
    <source>
        <dbReference type="SAM" id="Phobius"/>
    </source>
</evidence>
<keyword evidence="1" id="KW-0175">Coiled coil</keyword>
<evidence type="ECO:0000313" key="4">
    <source>
        <dbReference type="Proteomes" id="UP000093186"/>
    </source>
</evidence>
<feature type="transmembrane region" description="Helical" evidence="2">
    <location>
        <begin position="47"/>
        <end position="66"/>
    </location>
</feature>
<protein>
    <recommendedName>
        <fullName evidence="5">SPOR domain-containing protein</fullName>
    </recommendedName>
</protein>
<name>A0A1B9XXS5_9FLAO</name>
<feature type="coiled-coil region" evidence="1">
    <location>
        <begin position="9"/>
        <end position="43"/>
    </location>
</feature>
<keyword evidence="2" id="KW-0472">Membrane</keyword>
<evidence type="ECO:0000313" key="3">
    <source>
        <dbReference type="EMBL" id="OCK42353.1"/>
    </source>
</evidence>
<gene>
    <name evidence="3" type="ORF">BA195_12075</name>
</gene>
<organism evidence="3 4">
    <name type="scientific">Tenacibaculum soleae</name>
    <dbReference type="NCBI Taxonomy" id="447689"/>
    <lineage>
        <taxon>Bacteria</taxon>
        <taxon>Pseudomonadati</taxon>
        <taxon>Bacteroidota</taxon>
        <taxon>Flavobacteriia</taxon>
        <taxon>Flavobacteriales</taxon>
        <taxon>Flavobacteriaceae</taxon>
        <taxon>Tenacibaculum</taxon>
    </lineage>
</organism>
<comment type="caution">
    <text evidence="3">The sequence shown here is derived from an EMBL/GenBank/DDBJ whole genome shotgun (WGS) entry which is preliminary data.</text>
</comment>
<proteinExistence type="predicted"/>
<dbReference type="RefSeq" id="WP_068705907.1">
    <property type="nucleotide sequence ID" value="NZ_MAKX01000024.1"/>
</dbReference>
<accession>A0A1B9XXS5</accession>
<dbReference type="EMBL" id="MAKX01000024">
    <property type="protein sequence ID" value="OCK42353.1"/>
    <property type="molecule type" value="Genomic_DNA"/>
</dbReference>
<dbReference type="STRING" id="447689.BA195_12075"/>
<dbReference type="OrthoDB" id="1119072at2"/>